<reference evidence="1" key="1">
    <citation type="submission" date="2023-10" db="EMBL/GenBank/DDBJ databases">
        <authorList>
            <person name="Chen Y."/>
            <person name="Shah S."/>
            <person name="Dougan E. K."/>
            <person name="Thang M."/>
            <person name="Chan C."/>
        </authorList>
    </citation>
    <scope>NUCLEOTIDE SEQUENCE [LARGE SCALE GENOMIC DNA]</scope>
</reference>
<dbReference type="Proteomes" id="UP001189429">
    <property type="component" value="Unassembled WGS sequence"/>
</dbReference>
<sequence length="123" mass="13140">MEDKNAAEGKQARLPAVFEDVAETAGFLDGGAACAEAQPPPTQVVEQEGTVEVVDEHSDRETDVCVRREHRRHGHKLAARALGPWYGDGGFGSLDAWRSCGGRRGGIGDLAGVSQEGPIQFLR</sequence>
<dbReference type="EMBL" id="CAUYUJ010001370">
    <property type="protein sequence ID" value="CAK0795570.1"/>
    <property type="molecule type" value="Genomic_DNA"/>
</dbReference>
<keyword evidence="2" id="KW-1185">Reference proteome</keyword>
<evidence type="ECO:0000313" key="2">
    <source>
        <dbReference type="Proteomes" id="UP001189429"/>
    </source>
</evidence>
<protein>
    <submittedName>
        <fullName evidence="1">Uncharacterized protein</fullName>
    </submittedName>
</protein>
<evidence type="ECO:0000313" key="1">
    <source>
        <dbReference type="EMBL" id="CAK0795570.1"/>
    </source>
</evidence>
<gene>
    <name evidence="1" type="ORF">PCOR1329_LOCUS5215</name>
</gene>
<accession>A0ABN9PV22</accession>
<comment type="caution">
    <text evidence="1">The sequence shown here is derived from an EMBL/GenBank/DDBJ whole genome shotgun (WGS) entry which is preliminary data.</text>
</comment>
<proteinExistence type="predicted"/>
<organism evidence="1 2">
    <name type="scientific">Prorocentrum cordatum</name>
    <dbReference type="NCBI Taxonomy" id="2364126"/>
    <lineage>
        <taxon>Eukaryota</taxon>
        <taxon>Sar</taxon>
        <taxon>Alveolata</taxon>
        <taxon>Dinophyceae</taxon>
        <taxon>Prorocentrales</taxon>
        <taxon>Prorocentraceae</taxon>
        <taxon>Prorocentrum</taxon>
    </lineage>
</organism>
<name>A0ABN9PV22_9DINO</name>